<dbReference type="EMBL" id="BLLF01008949">
    <property type="protein sequence ID" value="GFH33570.1"/>
    <property type="molecule type" value="Genomic_DNA"/>
</dbReference>
<evidence type="ECO:0000313" key="2">
    <source>
        <dbReference type="Proteomes" id="UP000485058"/>
    </source>
</evidence>
<name>A0A6A0AKZ5_HAELA</name>
<dbReference type="Proteomes" id="UP000485058">
    <property type="component" value="Unassembled WGS sequence"/>
</dbReference>
<gene>
    <name evidence="1" type="ORF">HaLaN_32962</name>
</gene>
<keyword evidence="2" id="KW-1185">Reference proteome</keyword>
<evidence type="ECO:0000313" key="1">
    <source>
        <dbReference type="EMBL" id="GFH33570.1"/>
    </source>
</evidence>
<organism evidence="1 2">
    <name type="scientific">Haematococcus lacustris</name>
    <name type="common">Green alga</name>
    <name type="synonym">Haematococcus pluvialis</name>
    <dbReference type="NCBI Taxonomy" id="44745"/>
    <lineage>
        <taxon>Eukaryota</taxon>
        <taxon>Viridiplantae</taxon>
        <taxon>Chlorophyta</taxon>
        <taxon>core chlorophytes</taxon>
        <taxon>Chlorophyceae</taxon>
        <taxon>CS clade</taxon>
        <taxon>Chlamydomonadales</taxon>
        <taxon>Haematococcaceae</taxon>
        <taxon>Haematococcus</taxon>
    </lineage>
</organism>
<dbReference type="AlphaFoldDB" id="A0A6A0AKZ5"/>
<feature type="non-terminal residue" evidence="1">
    <location>
        <position position="100"/>
    </location>
</feature>
<sequence length="100" mass="11101">MVVLCQIWHLRPASSFYPKAQFWASINALPRGAQLVLVLGEIDCREGLLLAVQKCKYGTLEEAMTATIDIYIALLTDLIASRGFEIFVHPVPAVLNETRA</sequence>
<accession>A0A6A0AKZ5</accession>
<reference evidence="1 2" key="1">
    <citation type="submission" date="2020-02" db="EMBL/GenBank/DDBJ databases">
        <title>Draft genome sequence of Haematococcus lacustris strain NIES-144.</title>
        <authorList>
            <person name="Morimoto D."/>
            <person name="Nakagawa S."/>
            <person name="Yoshida T."/>
            <person name="Sawayama S."/>
        </authorList>
    </citation>
    <scope>NUCLEOTIDE SEQUENCE [LARGE SCALE GENOMIC DNA]</scope>
    <source>
        <strain evidence="1 2">NIES-144</strain>
    </source>
</reference>
<proteinExistence type="predicted"/>
<comment type="caution">
    <text evidence="1">The sequence shown here is derived from an EMBL/GenBank/DDBJ whole genome shotgun (WGS) entry which is preliminary data.</text>
</comment>
<protein>
    <submittedName>
        <fullName evidence="1">Uncharacterized protein</fullName>
    </submittedName>
</protein>